<dbReference type="CDD" id="cd00156">
    <property type="entry name" value="REC"/>
    <property type="match status" value="1"/>
</dbReference>
<dbReference type="InterPro" id="IPR001789">
    <property type="entry name" value="Sig_transdc_resp-reg_receiver"/>
</dbReference>
<dbReference type="PANTHER" id="PTHR44591:SF3">
    <property type="entry name" value="RESPONSE REGULATORY DOMAIN-CONTAINING PROTEIN"/>
    <property type="match status" value="1"/>
</dbReference>
<accession>A0AA46S1M6</accession>
<dbReference type="GO" id="GO:0003677">
    <property type="term" value="F:DNA binding"/>
    <property type="evidence" value="ECO:0007669"/>
    <property type="project" value="UniProtKB-UniRule"/>
</dbReference>
<dbReference type="InterPro" id="IPR036388">
    <property type="entry name" value="WH-like_DNA-bd_sf"/>
</dbReference>
<evidence type="ECO:0000259" key="9">
    <source>
        <dbReference type="PROSITE" id="PS51755"/>
    </source>
</evidence>
<name>A0AA46S1M6_9BACT</name>
<keyword evidence="3 6" id="KW-0597">Phosphoprotein</keyword>
<feature type="domain" description="OmpR/PhoB-type" evidence="9">
    <location>
        <begin position="130"/>
        <end position="225"/>
    </location>
</feature>
<evidence type="ECO:0000259" key="8">
    <source>
        <dbReference type="PROSITE" id="PS50110"/>
    </source>
</evidence>
<dbReference type="Pfam" id="PF00486">
    <property type="entry name" value="Trans_reg_C"/>
    <property type="match status" value="1"/>
</dbReference>
<dbReference type="InterPro" id="IPR016032">
    <property type="entry name" value="Sig_transdc_resp-reg_C-effctor"/>
</dbReference>
<dbReference type="AlphaFoldDB" id="A0AA46S1M6"/>
<evidence type="ECO:0000256" key="7">
    <source>
        <dbReference type="PROSITE-ProRule" id="PRU01091"/>
    </source>
</evidence>
<evidence type="ECO:0000256" key="2">
    <source>
        <dbReference type="ARBA" id="ARBA00022500"/>
    </source>
</evidence>
<dbReference type="GO" id="GO:0097588">
    <property type="term" value="P:archaeal or bacterial-type flagellum-dependent cell motility"/>
    <property type="evidence" value="ECO:0007669"/>
    <property type="project" value="UniProtKB-KW"/>
</dbReference>
<evidence type="ECO:0000313" key="11">
    <source>
        <dbReference type="Proteomes" id="UP001164100"/>
    </source>
</evidence>
<comment type="cofactor">
    <cofactor evidence="1">
        <name>Mg(2+)</name>
        <dbReference type="ChEBI" id="CHEBI:18420"/>
    </cofactor>
</comment>
<dbReference type="SMART" id="SM00862">
    <property type="entry name" value="Trans_reg_C"/>
    <property type="match status" value="1"/>
</dbReference>
<keyword evidence="5 7" id="KW-0238">DNA-binding</keyword>
<gene>
    <name evidence="10" type="ORF">NGX11_02935</name>
</gene>
<evidence type="ECO:0000256" key="1">
    <source>
        <dbReference type="ARBA" id="ARBA00001946"/>
    </source>
</evidence>
<keyword evidence="4" id="KW-0283">Flagellar rotation</keyword>
<dbReference type="Gene3D" id="3.40.50.2300">
    <property type="match status" value="1"/>
</dbReference>
<dbReference type="InterPro" id="IPR001867">
    <property type="entry name" value="OmpR/PhoB-type_DNA-bd"/>
</dbReference>
<dbReference type="SMART" id="SM00448">
    <property type="entry name" value="REC"/>
    <property type="match status" value="1"/>
</dbReference>
<evidence type="ECO:0000256" key="6">
    <source>
        <dbReference type="PROSITE-ProRule" id="PRU00169"/>
    </source>
</evidence>
<dbReference type="InterPro" id="IPR011006">
    <property type="entry name" value="CheY-like_superfamily"/>
</dbReference>
<dbReference type="PROSITE" id="PS50110">
    <property type="entry name" value="RESPONSE_REGULATORY"/>
    <property type="match status" value="1"/>
</dbReference>
<dbReference type="PROSITE" id="PS51755">
    <property type="entry name" value="OMPR_PHOB"/>
    <property type="match status" value="1"/>
</dbReference>
<evidence type="ECO:0000256" key="5">
    <source>
        <dbReference type="ARBA" id="ARBA00023125"/>
    </source>
</evidence>
<protein>
    <submittedName>
        <fullName evidence="10">Response regulator transcription factor</fullName>
    </submittedName>
</protein>
<feature type="domain" description="Response regulatory" evidence="8">
    <location>
        <begin position="8"/>
        <end position="122"/>
    </location>
</feature>
<reference evidence="10" key="1">
    <citation type="journal article" date="2022" name="Front. Microbiol.">
        <title>Species classification and novel plasmid identifications in Arcobacter cryaerophilus and Arcobacter cryaerophilus-like organisms.</title>
        <authorList>
            <person name="Zhou G."/>
            <person name="Wang M."/>
            <person name="Wang H."/>
            <person name="Chen X."/>
            <person name="Gu Y."/>
            <person name="Shao Z."/>
            <person name="Zhang J."/>
            <person name="Zhang M."/>
        </authorList>
    </citation>
    <scope>NUCLEOTIDE SEQUENCE</scope>
    <source>
        <strain evidence="10">ICDCAC48</strain>
    </source>
</reference>
<dbReference type="RefSeq" id="WP_260935441.1">
    <property type="nucleotide sequence ID" value="NZ_CP099556.1"/>
</dbReference>
<dbReference type="GO" id="GO:0006935">
    <property type="term" value="P:chemotaxis"/>
    <property type="evidence" value="ECO:0007669"/>
    <property type="project" value="UniProtKB-KW"/>
</dbReference>
<feature type="DNA-binding region" description="OmpR/PhoB-type" evidence="7">
    <location>
        <begin position="130"/>
        <end position="225"/>
    </location>
</feature>
<sequence length="226" mass="26853">MIELKNFNILFVEDDLEIQTNMNKILNMIFNKVFIANDGIEALEIFEENIIHLIITDYEMPNLDGYEFSKRIREFNKNIPIVILSNYTDKDKLLKCIPLNLTSYLEKPIIYEKLLETLNICVNQIEKSAVFEYKIDDKTVYNFKTKEIISENEIVKLTTLEIGIFEYMLDKKNQLVSKEKLLTILNKEDYYDDISLKNIIYRLKKKFSDNSLIVNQKNFGYMLRIK</sequence>
<keyword evidence="2" id="KW-0145">Chemotaxis</keyword>
<feature type="modified residue" description="4-aspartylphosphate" evidence="6">
    <location>
        <position position="57"/>
    </location>
</feature>
<dbReference type="SUPFAM" id="SSF46894">
    <property type="entry name" value="C-terminal effector domain of the bipartite response regulators"/>
    <property type="match status" value="1"/>
</dbReference>
<dbReference type="Pfam" id="PF00072">
    <property type="entry name" value="Response_reg"/>
    <property type="match status" value="1"/>
</dbReference>
<organism evidence="10 11">
    <name type="scientific">Aliarcobacter cryaerophilus</name>
    <dbReference type="NCBI Taxonomy" id="28198"/>
    <lineage>
        <taxon>Bacteria</taxon>
        <taxon>Pseudomonadati</taxon>
        <taxon>Campylobacterota</taxon>
        <taxon>Epsilonproteobacteria</taxon>
        <taxon>Campylobacterales</taxon>
        <taxon>Arcobacteraceae</taxon>
        <taxon>Aliarcobacter</taxon>
    </lineage>
</organism>
<dbReference type="EMBL" id="CP099556">
    <property type="protein sequence ID" value="UYF43897.1"/>
    <property type="molecule type" value="Genomic_DNA"/>
</dbReference>
<evidence type="ECO:0000256" key="3">
    <source>
        <dbReference type="ARBA" id="ARBA00022553"/>
    </source>
</evidence>
<dbReference type="SUPFAM" id="SSF52172">
    <property type="entry name" value="CheY-like"/>
    <property type="match status" value="1"/>
</dbReference>
<dbReference type="Gene3D" id="1.10.10.10">
    <property type="entry name" value="Winged helix-like DNA-binding domain superfamily/Winged helix DNA-binding domain"/>
    <property type="match status" value="1"/>
</dbReference>
<evidence type="ECO:0000313" key="10">
    <source>
        <dbReference type="EMBL" id="UYF43897.1"/>
    </source>
</evidence>
<dbReference type="Proteomes" id="UP001164100">
    <property type="component" value="Chromosome"/>
</dbReference>
<dbReference type="InterPro" id="IPR050595">
    <property type="entry name" value="Bact_response_regulator"/>
</dbReference>
<dbReference type="GO" id="GO:0000160">
    <property type="term" value="P:phosphorelay signal transduction system"/>
    <property type="evidence" value="ECO:0007669"/>
    <property type="project" value="InterPro"/>
</dbReference>
<dbReference type="GO" id="GO:0006355">
    <property type="term" value="P:regulation of DNA-templated transcription"/>
    <property type="evidence" value="ECO:0007669"/>
    <property type="project" value="InterPro"/>
</dbReference>
<dbReference type="PANTHER" id="PTHR44591">
    <property type="entry name" value="STRESS RESPONSE REGULATOR PROTEIN 1"/>
    <property type="match status" value="1"/>
</dbReference>
<evidence type="ECO:0000256" key="4">
    <source>
        <dbReference type="ARBA" id="ARBA00022779"/>
    </source>
</evidence>
<proteinExistence type="predicted"/>